<sequence length="107" mass="12290">MKNTNIAASPIGLDFIGWKSYNQIKKKAMEQKFFGRSEGLLVSLSIAFFIVLLSATALNVFYQSIENGKEREKFLNQKVYQLESPEHMNLETSDNLQFYKNLYINAA</sequence>
<name>A0A2M6K9D2_9BACT</name>
<dbReference type="EMBL" id="PCWW01000027">
    <property type="protein sequence ID" value="PIR13607.1"/>
    <property type="molecule type" value="Genomic_DNA"/>
</dbReference>
<protein>
    <submittedName>
        <fullName evidence="2">Uncharacterized protein</fullName>
    </submittedName>
</protein>
<feature type="transmembrane region" description="Helical" evidence="1">
    <location>
        <begin position="40"/>
        <end position="62"/>
    </location>
</feature>
<evidence type="ECO:0000313" key="2">
    <source>
        <dbReference type="EMBL" id="PIR13607.1"/>
    </source>
</evidence>
<evidence type="ECO:0000313" key="3">
    <source>
        <dbReference type="Proteomes" id="UP000230869"/>
    </source>
</evidence>
<reference evidence="2 3" key="1">
    <citation type="submission" date="2017-09" db="EMBL/GenBank/DDBJ databases">
        <title>Depth-based differentiation of microbial function through sediment-hosted aquifers and enrichment of novel symbionts in the deep terrestrial subsurface.</title>
        <authorList>
            <person name="Probst A.J."/>
            <person name="Ladd B."/>
            <person name="Jarett J.K."/>
            <person name="Geller-Mcgrath D.E."/>
            <person name="Sieber C.M."/>
            <person name="Emerson J.B."/>
            <person name="Anantharaman K."/>
            <person name="Thomas B.C."/>
            <person name="Malmstrom R."/>
            <person name="Stieglmeier M."/>
            <person name="Klingl A."/>
            <person name="Woyke T."/>
            <person name="Ryan C.M."/>
            <person name="Banfield J.F."/>
        </authorList>
    </citation>
    <scope>NUCLEOTIDE SEQUENCE [LARGE SCALE GENOMIC DNA]</scope>
    <source>
        <strain evidence="2">CG11_big_fil_rev_8_21_14_0_20_39_10</strain>
    </source>
</reference>
<keyword evidence="1" id="KW-0812">Transmembrane</keyword>
<keyword evidence="1" id="KW-1133">Transmembrane helix</keyword>
<gene>
    <name evidence="2" type="ORF">COV49_01485</name>
</gene>
<accession>A0A2M6K9D2</accession>
<comment type="caution">
    <text evidence="2">The sequence shown here is derived from an EMBL/GenBank/DDBJ whole genome shotgun (WGS) entry which is preliminary data.</text>
</comment>
<dbReference type="Proteomes" id="UP000230869">
    <property type="component" value="Unassembled WGS sequence"/>
</dbReference>
<proteinExistence type="predicted"/>
<keyword evidence="1" id="KW-0472">Membrane</keyword>
<dbReference type="AlphaFoldDB" id="A0A2M6K9D2"/>
<organism evidence="2 3">
    <name type="scientific">Candidatus Falkowbacteria bacterium CG11_big_fil_rev_8_21_14_0_20_39_10</name>
    <dbReference type="NCBI Taxonomy" id="1974570"/>
    <lineage>
        <taxon>Bacteria</taxon>
        <taxon>Candidatus Falkowiibacteriota</taxon>
    </lineage>
</organism>
<evidence type="ECO:0000256" key="1">
    <source>
        <dbReference type="SAM" id="Phobius"/>
    </source>
</evidence>